<feature type="compositionally biased region" description="Low complexity" evidence="1">
    <location>
        <begin position="127"/>
        <end position="143"/>
    </location>
</feature>
<feature type="region of interest" description="Disordered" evidence="1">
    <location>
        <begin position="120"/>
        <end position="155"/>
    </location>
</feature>
<dbReference type="RefSeq" id="XP_066715627.1">
    <property type="nucleotide sequence ID" value="XM_066858685.1"/>
</dbReference>
<dbReference type="EMBL" id="JAQQWL010000007">
    <property type="protein sequence ID" value="KAK8064638.1"/>
    <property type="molecule type" value="Genomic_DNA"/>
</dbReference>
<proteinExistence type="predicted"/>
<organism evidence="2 3">
    <name type="scientific">Apiospora phragmitis</name>
    <dbReference type="NCBI Taxonomy" id="2905665"/>
    <lineage>
        <taxon>Eukaryota</taxon>
        <taxon>Fungi</taxon>
        <taxon>Dikarya</taxon>
        <taxon>Ascomycota</taxon>
        <taxon>Pezizomycotina</taxon>
        <taxon>Sordariomycetes</taxon>
        <taxon>Xylariomycetidae</taxon>
        <taxon>Amphisphaeriales</taxon>
        <taxon>Apiosporaceae</taxon>
        <taxon>Apiospora</taxon>
    </lineage>
</organism>
<gene>
    <name evidence="2" type="ORF">PG994_007276</name>
</gene>
<evidence type="ECO:0000313" key="2">
    <source>
        <dbReference type="EMBL" id="KAK8064638.1"/>
    </source>
</evidence>
<dbReference type="GeneID" id="92091748"/>
<sequence length="182" mass="19227">MALDQTNYTNCSCAGNRTHVSSFAYDADSLNATIGKVVYLPQGDKPLPELPEWNALSQCCEDPKNMTKLADDCVLWCVLSNQTYPPGRAHNELHDDTADAFSTCIQKTQPGPQFWSIDYPSTKANLSGPGPSTTTSMSPSQPTDGGAATQTAGPNAGSILNMPGLKSVALLVLALGGFQMAV</sequence>
<comment type="caution">
    <text evidence="2">The sequence shown here is derived from an EMBL/GenBank/DDBJ whole genome shotgun (WGS) entry which is preliminary data.</text>
</comment>
<keyword evidence="3" id="KW-1185">Reference proteome</keyword>
<reference evidence="2 3" key="1">
    <citation type="submission" date="2023-01" db="EMBL/GenBank/DDBJ databases">
        <title>Analysis of 21 Apiospora genomes using comparative genomics revels a genus with tremendous synthesis potential of carbohydrate active enzymes and secondary metabolites.</title>
        <authorList>
            <person name="Sorensen T."/>
        </authorList>
    </citation>
    <scope>NUCLEOTIDE SEQUENCE [LARGE SCALE GENOMIC DNA]</scope>
    <source>
        <strain evidence="2 3">CBS 135458</strain>
    </source>
</reference>
<accession>A0ABR1V3P0</accession>
<name>A0ABR1V3P0_9PEZI</name>
<evidence type="ECO:0000256" key="1">
    <source>
        <dbReference type="SAM" id="MobiDB-lite"/>
    </source>
</evidence>
<evidence type="ECO:0000313" key="3">
    <source>
        <dbReference type="Proteomes" id="UP001480595"/>
    </source>
</evidence>
<dbReference type="Proteomes" id="UP001480595">
    <property type="component" value="Unassembled WGS sequence"/>
</dbReference>
<protein>
    <submittedName>
        <fullName evidence="2">Uncharacterized protein</fullName>
    </submittedName>
</protein>